<dbReference type="AlphaFoldDB" id="A0A852WSB1"/>
<proteinExistence type="predicted"/>
<dbReference type="EMBL" id="JACCAB010000001">
    <property type="protein sequence ID" value="NYG08102.1"/>
    <property type="molecule type" value="Genomic_DNA"/>
</dbReference>
<name>A0A852WSB1_9MICO</name>
<reference evidence="2 3" key="1">
    <citation type="submission" date="2020-07" db="EMBL/GenBank/DDBJ databases">
        <title>Sequencing the genomes of 1000 actinobacteria strains.</title>
        <authorList>
            <person name="Klenk H.-P."/>
        </authorList>
    </citation>
    <scope>NUCLEOTIDE SEQUENCE [LARGE SCALE GENOMIC DNA]</scope>
    <source>
        <strain evidence="2 3">DSM 23987</strain>
    </source>
</reference>
<evidence type="ECO:0000256" key="1">
    <source>
        <dbReference type="SAM" id="SignalP"/>
    </source>
</evidence>
<feature type="signal peptide" evidence="1">
    <location>
        <begin position="1"/>
        <end position="34"/>
    </location>
</feature>
<dbReference type="RefSeq" id="WP_179422353.1">
    <property type="nucleotide sequence ID" value="NZ_JACCAB010000001.1"/>
</dbReference>
<feature type="chain" id="PRO_5033023553" evidence="1">
    <location>
        <begin position="35"/>
        <end position="81"/>
    </location>
</feature>
<comment type="caution">
    <text evidence="2">The sequence shown here is derived from an EMBL/GenBank/DDBJ whole genome shotgun (WGS) entry which is preliminary data.</text>
</comment>
<keyword evidence="1" id="KW-0732">Signal</keyword>
<keyword evidence="3" id="KW-1185">Reference proteome</keyword>
<organism evidence="2 3">
    <name type="scientific">Pedococcus badiiscoriae</name>
    <dbReference type="NCBI Taxonomy" id="642776"/>
    <lineage>
        <taxon>Bacteria</taxon>
        <taxon>Bacillati</taxon>
        <taxon>Actinomycetota</taxon>
        <taxon>Actinomycetes</taxon>
        <taxon>Micrococcales</taxon>
        <taxon>Intrasporangiaceae</taxon>
        <taxon>Pedococcus</taxon>
    </lineage>
</organism>
<accession>A0A852WSB1</accession>
<dbReference type="Proteomes" id="UP000573599">
    <property type="component" value="Unassembled WGS sequence"/>
</dbReference>
<evidence type="ECO:0000313" key="2">
    <source>
        <dbReference type="EMBL" id="NYG08102.1"/>
    </source>
</evidence>
<gene>
    <name evidence="2" type="ORF">BJ986_002589</name>
</gene>
<protein>
    <submittedName>
        <fullName evidence="2">Uncharacterized protein</fullName>
    </submittedName>
</protein>
<sequence length="81" mass="8473">MNTTQQTRKTIRRTFPTITAAALLVALVALPAAAHQDPGPAPLAPPATYFCAIQRVDTQFVGCDNLTGNGVPAPAWVGEVT</sequence>
<evidence type="ECO:0000313" key="3">
    <source>
        <dbReference type="Proteomes" id="UP000573599"/>
    </source>
</evidence>